<gene>
    <name evidence="1" type="ORF">NDU88_004349</name>
</gene>
<proteinExistence type="predicted"/>
<comment type="caution">
    <text evidence="1">The sequence shown here is derived from an EMBL/GenBank/DDBJ whole genome shotgun (WGS) entry which is preliminary data.</text>
</comment>
<reference evidence="1" key="1">
    <citation type="journal article" date="2022" name="bioRxiv">
        <title>Sequencing and chromosome-scale assembly of the giantPleurodeles waltlgenome.</title>
        <authorList>
            <person name="Brown T."/>
            <person name="Elewa A."/>
            <person name="Iarovenko S."/>
            <person name="Subramanian E."/>
            <person name="Araus A.J."/>
            <person name="Petzold A."/>
            <person name="Susuki M."/>
            <person name="Suzuki K.-i.T."/>
            <person name="Hayashi T."/>
            <person name="Toyoda A."/>
            <person name="Oliveira C."/>
            <person name="Osipova E."/>
            <person name="Leigh N.D."/>
            <person name="Simon A."/>
            <person name="Yun M.H."/>
        </authorList>
    </citation>
    <scope>NUCLEOTIDE SEQUENCE</scope>
    <source>
        <strain evidence="1">20211129_DDA</strain>
        <tissue evidence="1">Liver</tissue>
    </source>
</reference>
<organism evidence="1 2">
    <name type="scientific">Pleurodeles waltl</name>
    <name type="common">Iberian ribbed newt</name>
    <dbReference type="NCBI Taxonomy" id="8319"/>
    <lineage>
        <taxon>Eukaryota</taxon>
        <taxon>Metazoa</taxon>
        <taxon>Chordata</taxon>
        <taxon>Craniata</taxon>
        <taxon>Vertebrata</taxon>
        <taxon>Euteleostomi</taxon>
        <taxon>Amphibia</taxon>
        <taxon>Batrachia</taxon>
        <taxon>Caudata</taxon>
        <taxon>Salamandroidea</taxon>
        <taxon>Salamandridae</taxon>
        <taxon>Pleurodelinae</taxon>
        <taxon>Pleurodeles</taxon>
    </lineage>
</organism>
<keyword evidence="2" id="KW-1185">Reference proteome</keyword>
<accession>A0AAV7NJ71</accession>
<dbReference type="AlphaFoldDB" id="A0AAV7NJ71"/>
<sequence>MESPITPEVVVFPTTIMPEQVDKLDIILLEVRDSRMALEQRLGIITSDTTILKLGAWHRKASSVQLYVRGTVKISTPVIWCHRFMEQRLWVIPPPRVSRARSPRSAHSAGQTLLPFCSAPRSLALYERFS</sequence>
<name>A0AAV7NJ71_PLEWA</name>
<evidence type="ECO:0000313" key="1">
    <source>
        <dbReference type="EMBL" id="KAJ1116130.1"/>
    </source>
</evidence>
<dbReference type="EMBL" id="JANPWB010000012">
    <property type="protein sequence ID" value="KAJ1116130.1"/>
    <property type="molecule type" value="Genomic_DNA"/>
</dbReference>
<protein>
    <submittedName>
        <fullName evidence="1">Uncharacterized protein</fullName>
    </submittedName>
</protein>
<evidence type="ECO:0000313" key="2">
    <source>
        <dbReference type="Proteomes" id="UP001066276"/>
    </source>
</evidence>
<dbReference type="Proteomes" id="UP001066276">
    <property type="component" value="Chromosome 8"/>
</dbReference>